<gene>
    <name evidence="2" type="ORF">g.10478</name>
</gene>
<name>A0A1B6BZL9_9HEMI</name>
<accession>A0A1B6BZL9</accession>
<feature type="region of interest" description="Disordered" evidence="1">
    <location>
        <begin position="1"/>
        <end position="21"/>
    </location>
</feature>
<dbReference type="AlphaFoldDB" id="A0A1B6BZL9"/>
<evidence type="ECO:0000256" key="1">
    <source>
        <dbReference type="SAM" id="MobiDB-lite"/>
    </source>
</evidence>
<reference evidence="2" key="1">
    <citation type="submission" date="2015-12" db="EMBL/GenBank/DDBJ databases">
        <title>De novo transcriptome assembly of four potential Pierce s Disease insect vectors from Arizona vineyards.</title>
        <authorList>
            <person name="Tassone E.E."/>
        </authorList>
    </citation>
    <scope>NUCLEOTIDE SEQUENCE</scope>
</reference>
<feature type="compositionally biased region" description="Basic residues" evidence="1">
    <location>
        <begin position="1"/>
        <end position="16"/>
    </location>
</feature>
<protein>
    <submittedName>
        <fullName evidence="2">Uncharacterized protein</fullName>
    </submittedName>
</protein>
<evidence type="ECO:0000313" key="2">
    <source>
        <dbReference type="EMBL" id="JAS06711.1"/>
    </source>
</evidence>
<sequence length="565" mass="64488">MENQNKLHKLHRHSKPSIHSNKRDFHDICFTSTPIHGNVPGQLKFIEDQVSPISLRQNDLTKMLKSRIQKLEPLELPKNLRKANILSNVRKPLYPVLNQNDIGKQKLNNDDDVLIKEESVIILKDPEKSCKDVGSETQSHNITQKKSISFNILGKKIPCLQSIKNTPKLREGNRKSILKKSTFIVSEDEEDDSLFGATTHLKKHLILSGTEISSRISHTVITQEHSGIICGSKYRFIPDVEKVTNFENQAPGSIKENITQIEKMQSNNNVPDTEFAINDLKNKNRSLTKNQKNNNLCKKRKKMCLESNRSVNTCLVENEINGIQKVDENMNTNMLKVKENLKNRDSFNCKDVSMEEHTIPIKKVKRCNQDNGCIRNEAECLRQCTRKLKSKKINNKNKTCVDTVSETIEHVIAHYNIQNEINYNASISKLSLLKKNKGPTKIRTRMNLKKIKVNSNNEMPDCEESCNKEKEAALGKKDHDYVPTEAHFSSETNISKLIKPGVKKITRMVIKGKAIGGHILMKPGKKYENKSSNENIFVVERGSAQVTILQSKKDVNTHDFFFYSL</sequence>
<proteinExistence type="predicted"/>
<organism evidence="2">
    <name type="scientific">Clastoptera arizonana</name>
    <name type="common">Arizona spittle bug</name>
    <dbReference type="NCBI Taxonomy" id="38151"/>
    <lineage>
        <taxon>Eukaryota</taxon>
        <taxon>Metazoa</taxon>
        <taxon>Ecdysozoa</taxon>
        <taxon>Arthropoda</taxon>
        <taxon>Hexapoda</taxon>
        <taxon>Insecta</taxon>
        <taxon>Pterygota</taxon>
        <taxon>Neoptera</taxon>
        <taxon>Paraneoptera</taxon>
        <taxon>Hemiptera</taxon>
        <taxon>Auchenorrhyncha</taxon>
        <taxon>Cercopoidea</taxon>
        <taxon>Clastopteridae</taxon>
        <taxon>Clastoptera</taxon>
    </lineage>
</organism>
<dbReference type="EMBL" id="GEDC01030587">
    <property type="protein sequence ID" value="JAS06711.1"/>
    <property type="molecule type" value="Transcribed_RNA"/>
</dbReference>